<dbReference type="InterPro" id="IPR035976">
    <property type="entry name" value="Sushi/SCR/CCP_sf"/>
</dbReference>
<dbReference type="Pfam" id="PF04857">
    <property type="entry name" value="CAF1"/>
    <property type="match status" value="2"/>
</dbReference>
<evidence type="ECO:0000256" key="7">
    <source>
        <dbReference type="ARBA" id="ARBA00022490"/>
    </source>
</evidence>
<dbReference type="PROSITE" id="PS51233">
    <property type="entry name" value="VWFD"/>
    <property type="match status" value="1"/>
</dbReference>
<evidence type="ECO:0000256" key="21">
    <source>
        <dbReference type="PROSITE-ProRule" id="PRU00302"/>
    </source>
</evidence>
<evidence type="ECO:0000256" key="15">
    <source>
        <dbReference type="ARBA" id="ARBA00023015"/>
    </source>
</evidence>
<dbReference type="InterPro" id="IPR012337">
    <property type="entry name" value="RNaseH-like_sf"/>
</dbReference>
<dbReference type="Proteomes" id="UP000310200">
    <property type="component" value="Unassembled WGS sequence"/>
</dbReference>
<dbReference type="InterPro" id="IPR036397">
    <property type="entry name" value="RNaseH_sf"/>
</dbReference>
<dbReference type="PANTHER" id="PTHR13802:SF52">
    <property type="entry name" value="MUCIN-4"/>
    <property type="match status" value="1"/>
</dbReference>
<dbReference type="EMBL" id="QBLH01003972">
    <property type="protein sequence ID" value="TGZ31983.1"/>
    <property type="molecule type" value="Genomic_DNA"/>
</dbReference>
<feature type="region of interest" description="Disordered" evidence="22">
    <location>
        <begin position="585"/>
        <end position="604"/>
    </location>
</feature>
<dbReference type="GO" id="GO:0004535">
    <property type="term" value="F:poly(A)-specific ribonuclease activity"/>
    <property type="evidence" value="ECO:0007669"/>
    <property type="project" value="UniProtKB-EC"/>
</dbReference>
<dbReference type="SMART" id="SM00539">
    <property type="entry name" value="NIDO"/>
    <property type="match status" value="1"/>
</dbReference>
<feature type="compositionally biased region" description="Polar residues" evidence="22">
    <location>
        <begin position="1801"/>
        <end position="1812"/>
    </location>
</feature>
<dbReference type="SUPFAM" id="SSF81296">
    <property type="entry name" value="E set domains"/>
    <property type="match status" value="1"/>
</dbReference>
<feature type="region of interest" description="Disordered" evidence="22">
    <location>
        <begin position="1766"/>
        <end position="1786"/>
    </location>
</feature>
<dbReference type="Pfam" id="PF00094">
    <property type="entry name" value="VWD"/>
    <property type="match status" value="1"/>
</dbReference>
<dbReference type="GO" id="GO:0003723">
    <property type="term" value="F:RNA binding"/>
    <property type="evidence" value="ECO:0007669"/>
    <property type="project" value="UniProtKB-KW"/>
</dbReference>
<dbReference type="InterPro" id="IPR003886">
    <property type="entry name" value="NIDO_dom"/>
</dbReference>
<feature type="compositionally biased region" description="Polar residues" evidence="22">
    <location>
        <begin position="1852"/>
        <end position="1876"/>
    </location>
</feature>
<dbReference type="GO" id="GO:0007160">
    <property type="term" value="P:cell-matrix adhesion"/>
    <property type="evidence" value="ECO:0007669"/>
    <property type="project" value="InterPro"/>
</dbReference>
<dbReference type="PANTHER" id="PTHR13802">
    <property type="entry name" value="MUCIN 4-RELATED"/>
    <property type="match status" value="1"/>
</dbReference>
<keyword evidence="18" id="KW-0943">RNA-mediated gene silencing</keyword>
<dbReference type="PROSITE" id="PS00280">
    <property type="entry name" value="BPTI_KUNITZ_1"/>
    <property type="match status" value="1"/>
</dbReference>
<dbReference type="FunFam" id="3.30.420.10:FF:000005">
    <property type="entry name" value="CCR4-NOT transcription complex subunit 7"/>
    <property type="match status" value="1"/>
</dbReference>
<dbReference type="Pfam" id="PF00014">
    <property type="entry name" value="Kunitz_BPTI"/>
    <property type="match status" value="1"/>
</dbReference>
<accession>A0A4S2J9W4</accession>
<evidence type="ECO:0000256" key="17">
    <source>
        <dbReference type="ARBA" id="ARBA00023157"/>
    </source>
</evidence>
<evidence type="ECO:0000259" key="28">
    <source>
        <dbReference type="PROSITE" id="PS51233"/>
    </source>
</evidence>
<dbReference type="Gene3D" id="4.10.410.10">
    <property type="entry name" value="Pancreatic trypsin inhibitor Kunitz domain"/>
    <property type="match status" value="1"/>
</dbReference>
<evidence type="ECO:0000256" key="23">
    <source>
        <dbReference type="SAM" id="Phobius"/>
    </source>
</evidence>
<evidence type="ECO:0000313" key="29">
    <source>
        <dbReference type="EMBL" id="TGZ31983.1"/>
    </source>
</evidence>
<dbReference type="GO" id="GO:0031047">
    <property type="term" value="P:regulatory ncRNA-mediated gene silencing"/>
    <property type="evidence" value="ECO:0007669"/>
    <property type="project" value="UniProtKB-KW"/>
</dbReference>
<comment type="caution">
    <text evidence="21">Lacks conserved residue(s) required for the propagation of feature annotation.</text>
</comment>
<keyword evidence="16 23" id="KW-0472">Membrane</keyword>
<gene>
    <name evidence="29" type="ORF">DBV15_10110</name>
</gene>
<feature type="region of interest" description="Disordered" evidence="22">
    <location>
        <begin position="182"/>
        <end position="226"/>
    </location>
</feature>
<evidence type="ECO:0000259" key="24">
    <source>
        <dbReference type="PROSITE" id="PS50279"/>
    </source>
</evidence>
<dbReference type="InterPro" id="IPR036880">
    <property type="entry name" value="Kunitz_BPTI_sf"/>
</dbReference>
<evidence type="ECO:0000256" key="4">
    <source>
        <dbReference type="ARBA" id="ARBA00004496"/>
    </source>
</evidence>
<feature type="domain" description="Sushi" evidence="26">
    <location>
        <begin position="1662"/>
        <end position="1722"/>
    </location>
</feature>
<organism evidence="29 30">
    <name type="scientific">Temnothorax longispinosus</name>
    <dbReference type="NCBI Taxonomy" id="300112"/>
    <lineage>
        <taxon>Eukaryota</taxon>
        <taxon>Metazoa</taxon>
        <taxon>Ecdysozoa</taxon>
        <taxon>Arthropoda</taxon>
        <taxon>Hexapoda</taxon>
        <taxon>Insecta</taxon>
        <taxon>Pterygota</taxon>
        <taxon>Neoptera</taxon>
        <taxon>Endopterygota</taxon>
        <taxon>Hymenoptera</taxon>
        <taxon>Apocrita</taxon>
        <taxon>Aculeata</taxon>
        <taxon>Formicoidea</taxon>
        <taxon>Formicidae</taxon>
        <taxon>Myrmicinae</taxon>
        <taxon>Temnothorax</taxon>
    </lineage>
</organism>
<keyword evidence="9 23" id="KW-0812">Transmembrane</keyword>
<dbReference type="SMART" id="SM00216">
    <property type="entry name" value="VWD"/>
    <property type="match status" value="1"/>
</dbReference>
<dbReference type="SUPFAM" id="SSF57535">
    <property type="entry name" value="Complement control module/SCR domain"/>
    <property type="match status" value="1"/>
</dbReference>
<dbReference type="GO" id="GO:0005737">
    <property type="term" value="C:cytoplasm"/>
    <property type="evidence" value="ECO:0007669"/>
    <property type="project" value="UniProtKB-SubCell"/>
</dbReference>
<comment type="subcellular location">
    <subcellularLocation>
        <location evidence="4">Cytoplasm</location>
    </subcellularLocation>
    <subcellularLocation>
        <location evidence="3">Membrane</location>
    </subcellularLocation>
    <subcellularLocation>
        <location evidence="2">Nucleus</location>
    </subcellularLocation>
</comment>
<dbReference type="InterPro" id="IPR001846">
    <property type="entry name" value="VWF_type-D"/>
</dbReference>
<dbReference type="PROSITE" id="PS50279">
    <property type="entry name" value="BPTI_KUNITZ_2"/>
    <property type="match status" value="1"/>
</dbReference>
<feature type="domain" description="AMOP" evidence="25">
    <location>
        <begin position="1198"/>
        <end position="1349"/>
    </location>
</feature>
<dbReference type="Pfam" id="PF03782">
    <property type="entry name" value="AMOP"/>
    <property type="match status" value="1"/>
</dbReference>
<feature type="compositionally biased region" description="Basic and acidic residues" evidence="22">
    <location>
        <begin position="187"/>
        <end position="196"/>
    </location>
</feature>
<evidence type="ECO:0000256" key="10">
    <source>
        <dbReference type="ARBA" id="ARBA00022723"/>
    </source>
</evidence>
<evidence type="ECO:0000259" key="27">
    <source>
        <dbReference type="PROSITE" id="PS51220"/>
    </source>
</evidence>
<feature type="compositionally biased region" description="Basic and acidic residues" evidence="22">
    <location>
        <begin position="1819"/>
        <end position="1829"/>
    </location>
</feature>
<evidence type="ECO:0000256" key="1">
    <source>
        <dbReference type="ARBA" id="ARBA00001663"/>
    </source>
</evidence>
<feature type="domain" description="NIDO" evidence="27">
    <location>
        <begin position="799"/>
        <end position="965"/>
    </location>
</feature>
<dbReference type="GO" id="GO:0005634">
    <property type="term" value="C:nucleus"/>
    <property type="evidence" value="ECO:0007669"/>
    <property type="project" value="UniProtKB-SubCell"/>
</dbReference>
<protein>
    <recommendedName>
        <fullName evidence="6">poly(A)-specific ribonuclease</fullName>
        <ecNumber evidence="6">3.1.13.4</ecNumber>
    </recommendedName>
</protein>
<keyword evidence="13" id="KW-0694">RNA-binding</keyword>
<evidence type="ECO:0000259" key="26">
    <source>
        <dbReference type="PROSITE" id="PS50923"/>
    </source>
</evidence>
<dbReference type="PROSITE" id="PS50923">
    <property type="entry name" value="SUSHI"/>
    <property type="match status" value="1"/>
</dbReference>
<dbReference type="SUPFAM" id="SSF57362">
    <property type="entry name" value="BPTI-like"/>
    <property type="match status" value="1"/>
</dbReference>
<evidence type="ECO:0000256" key="3">
    <source>
        <dbReference type="ARBA" id="ARBA00004370"/>
    </source>
</evidence>
<dbReference type="CDD" id="cd00109">
    <property type="entry name" value="Kunitz-type"/>
    <property type="match status" value="1"/>
</dbReference>
<evidence type="ECO:0000256" key="14">
    <source>
        <dbReference type="ARBA" id="ARBA00022989"/>
    </source>
</evidence>
<dbReference type="InterPro" id="IPR051495">
    <property type="entry name" value="Epithelial_Barrier/Signaling"/>
</dbReference>
<evidence type="ECO:0000256" key="9">
    <source>
        <dbReference type="ARBA" id="ARBA00022692"/>
    </source>
</evidence>
<dbReference type="InterPro" id="IPR013783">
    <property type="entry name" value="Ig-like_fold"/>
</dbReference>
<feature type="compositionally biased region" description="Polar residues" evidence="22">
    <location>
        <begin position="204"/>
        <end position="215"/>
    </location>
</feature>
<keyword evidence="20" id="KW-0539">Nucleus</keyword>
<keyword evidence="11" id="KW-0378">Hydrolase</keyword>
<dbReference type="GO" id="GO:0016020">
    <property type="term" value="C:membrane"/>
    <property type="evidence" value="ECO:0007669"/>
    <property type="project" value="UniProtKB-SubCell"/>
</dbReference>
<dbReference type="GO" id="GO:0004867">
    <property type="term" value="F:serine-type endopeptidase inhibitor activity"/>
    <property type="evidence" value="ECO:0007669"/>
    <property type="project" value="InterPro"/>
</dbReference>
<dbReference type="InterPro" id="IPR005533">
    <property type="entry name" value="AMOP_dom"/>
</dbReference>
<sequence length="1950" mass="223819">MVCLLPIERGTCKAYITRYAYNAASGQCERFIYTGCDANANNFKSMDKCEETYFLNFAIFPNISYLFNWANEPGTLPSITVKYWDKKNHEIAAEFLTGRYDQTKRIPQTQRVHCVIPNTVDDGIHAGVGAREEEKSSLNAWVDFEGRLSIDPVPVFTRSPIKIIESSSEEFINLGCYPENTKRKGRDGREFEDKSSPGECRNMPSATGGTNQIGQQKGGGTMPSNEECGIRDVWGHNLEEEFRTIRQVVQQYQYIAMDTEFPGVVARPIGEFRTNADYQYQLLRCNVDLLRIIQLGLTFLDESGNTPGGSYTTWQFNFKFNLHEDMYAQDSIDMLQNSGIQFKKHEEEGIDPLEFAELLMTSGIVLVDDIKWLSFHSGYDFGYLLKLLTDQKLPQEESEFFELLRIYFPTIYDVKYLMKSCKNLKGGLQEVAEQLEIQRVGPQHQAGSDSLLTGMVFFKMREMFFEDNIDDAKYCGHLYGLGTSFVMNGSGGYMDSNGDNASTSRYRDLLPGFEFSLVVRIKVYHCFTKMRSRASWKKLDCIFALPKWILLLACLIALTPRGINAQNKNETFESAFGLNLPESIENESTEENSSLPPQTKEAPLELEDLAVEEKDLTSVEKKDDVESPVQVLPEVENAFAAKGETGTDSFSVQKASGRTGQEKSGKYVRYDSNLPDAYRFAPRPDDNQPFYKLDDNRLQAIRSEFMYWYFDKGGNDEKGDYQSALQATNLQIHKNLNFQLPFFGFRFNYTRLTVNGYLEFSDPPEHLTYPLVFPIKDWPKRNDPSFIGIFFSKCRIGLIRENDIDRRKPGVYFRLERDLQGRTDQFGVEMRERVMWDIREGVVGADSFIPKHALIATWKNMSFTGGIDQSLHRTNTFQLVLATDEVFTYAIFNYLNIQWTSHTEAGGDTTQGENGVPAYVGFNAGNGTQSYEYKPYSQATTIRDLTSRGWANGFPGRHIFRIDEKIMLGTCNKDIAGAHLPLVFAPESGNMLGGTVVNITGPCFNESQKIKCRFENEVVMGTVIDRNRAICVQPFLKYEGYIRFYVAIDSGTYDWKGKYFVETPATATERIFFTDKEAVHLKDPAEIKITWNAYNLTTNLGAGIHISLWGYRETKTRPEFEHITVLDSSHTNVGNYVIKPAKYRDAYNPYHLDMVFGFIQINLTEPHLYSGLSITPSLWSRPIPLGWYFGPQWERQYGSKWPQKVCDKWIMHDRYLKNFAAEVALCPCILDHALYDKGRFLPDHNCDKDSNIDCYYNQYASHCVRTGAPNMDGSEQQCCYDKNGYLMLTYDQQWGSRPHRSHNLGFFPWNEANKVPTLSHWWHDVVPMYACCLWQEEQAVGCETFRFERRPSQDCIAYQSPGVATVFGDPHFVTFDGVEYTFNGKGEFVLLRVNDIRDKLDIQGRFEQLPNNIYGQVMATHLTSISVRGNNSATIEVRLRPKDAQWRYRLDVFADGQRIYFDRQSLKFQHFAGVVVYTPTYILNQSEVIIMLDTGAGVEVVENEGFLSARTYLPWSYVNKTRGLFGIWNFDRIDDLTNPHGYQVPITSVNHSETIHRDFAIHWMLEDKETQMLGAGLFHREFGRTASYYANRTFEPEFRKYPMEILPVNRTHDINRAIDLCGESYQCQYDYTMTLNRDLAHFTRNYYDTYTQIRALNSKEIVSCGILETPRFGRKSNFLFIPGTKVSFECNQDFILIGDQRRVCTPEGQWNTPEYGYTECLRHIEYVQRTAWTVMGIICAVLIPVVACIVGGFIYVRRNHSRESSMKSWRYSERDSGIDNESTLRQNAPLKSYDDRAITPISDTSTIETNSGTRKRRSYDKVYRTHEPLPNRPNVDFEDKEWDLKDPISPAGSDSGTDSIRKTGSPTKESDQEYSSRQAGITTGIVLACLIPILLIVICVGYRALKSRKEHREHEEILERTRQADLQRLRKINEDEESIPYSPSKATEIN</sequence>
<evidence type="ECO:0000256" key="18">
    <source>
        <dbReference type="ARBA" id="ARBA00023158"/>
    </source>
</evidence>
<comment type="similarity">
    <text evidence="5">Belongs to the CAF1 family.</text>
</comment>
<evidence type="ECO:0000256" key="16">
    <source>
        <dbReference type="ARBA" id="ARBA00023136"/>
    </source>
</evidence>
<evidence type="ECO:0000256" key="22">
    <source>
        <dbReference type="SAM" id="MobiDB-lite"/>
    </source>
</evidence>
<feature type="region of interest" description="Disordered" evidence="22">
    <location>
        <begin position="1801"/>
        <end position="1876"/>
    </location>
</feature>
<dbReference type="InterPro" id="IPR020901">
    <property type="entry name" value="Prtase_inh_Kunz-CS"/>
</dbReference>
<keyword evidence="10" id="KW-0479">Metal-binding</keyword>
<reference evidence="29 30" key="1">
    <citation type="journal article" date="2019" name="Philos. Trans. R. Soc. Lond., B, Biol. Sci.">
        <title>Ant behaviour and brain gene expression of defending hosts depend on the ecological success of the intruding social parasite.</title>
        <authorList>
            <person name="Kaur R."/>
            <person name="Stoldt M."/>
            <person name="Jongepier E."/>
            <person name="Feldmeyer B."/>
            <person name="Menzel F."/>
            <person name="Bornberg-Bauer E."/>
            <person name="Foitzik S."/>
        </authorList>
    </citation>
    <scope>NUCLEOTIDE SEQUENCE [LARGE SCALE GENOMIC DNA]</scope>
    <source>
        <tissue evidence="29">Whole body</tissue>
    </source>
</reference>
<dbReference type="Pfam" id="PF06119">
    <property type="entry name" value="NIDO"/>
    <property type="match status" value="1"/>
</dbReference>
<dbReference type="InterPro" id="IPR006941">
    <property type="entry name" value="RNase_CAF1"/>
</dbReference>
<dbReference type="SMART" id="SM00723">
    <property type="entry name" value="AMOP"/>
    <property type="match status" value="1"/>
</dbReference>
<evidence type="ECO:0000256" key="11">
    <source>
        <dbReference type="ARBA" id="ARBA00022801"/>
    </source>
</evidence>
<dbReference type="InterPro" id="IPR002223">
    <property type="entry name" value="Kunitz_BPTI"/>
</dbReference>
<feature type="transmembrane region" description="Helical" evidence="23">
    <location>
        <begin position="1731"/>
        <end position="1756"/>
    </location>
</feature>
<evidence type="ECO:0000256" key="19">
    <source>
        <dbReference type="ARBA" id="ARBA00023163"/>
    </source>
</evidence>
<name>A0A4S2J9W4_9HYME</name>
<keyword evidence="17" id="KW-1015">Disulfide bond</keyword>
<feature type="domain" description="VWFD" evidence="28">
    <location>
        <begin position="1362"/>
        <end position="1571"/>
    </location>
</feature>
<dbReference type="InterPro" id="IPR000436">
    <property type="entry name" value="Sushi_SCR_CCP_dom"/>
</dbReference>
<dbReference type="SUPFAM" id="SSF53098">
    <property type="entry name" value="Ribonuclease H-like"/>
    <property type="match status" value="1"/>
</dbReference>
<keyword evidence="7" id="KW-0963">Cytoplasm</keyword>
<dbReference type="GO" id="GO:0046872">
    <property type="term" value="F:metal ion binding"/>
    <property type="evidence" value="ECO:0007669"/>
    <property type="project" value="UniProtKB-KW"/>
</dbReference>
<dbReference type="CDD" id="cd00033">
    <property type="entry name" value="CCP"/>
    <property type="match status" value="1"/>
</dbReference>
<keyword evidence="8" id="KW-0678">Repressor</keyword>
<evidence type="ECO:0000259" key="25">
    <source>
        <dbReference type="PROSITE" id="PS50856"/>
    </source>
</evidence>
<keyword evidence="21" id="KW-0768">Sushi</keyword>
<dbReference type="InterPro" id="IPR014756">
    <property type="entry name" value="Ig_E-set"/>
</dbReference>
<evidence type="ECO:0000256" key="13">
    <source>
        <dbReference type="ARBA" id="ARBA00022884"/>
    </source>
</evidence>
<keyword evidence="14 23" id="KW-1133">Transmembrane helix</keyword>
<evidence type="ECO:0000256" key="6">
    <source>
        <dbReference type="ARBA" id="ARBA00012161"/>
    </source>
</evidence>
<evidence type="ECO:0000256" key="2">
    <source>
        <dbReference type="ARBA" id="ARBA00004123"/>
    </source>
</evidence>
<dbReference type="PROSITE" id="PS50856">
    <property type="entry name" value="AMOP"/>
    <property type="match status" value="1"/>
</dbReference>
<feature type="domain" description="BPTI/Kunitz inhibitor" evidence="24">
    <location>
        <begin position="3"/>
        <end position="53"/>
    </location>
</feature>
<dbReference type="PROSITE" id="PS51220">
    <property type="entry name" value="NIDO"/>
    <property type="match status" value="1"/>
</dbReference>
<keyword evidence="19" id="KW-0804">Transcription</keyword>
<dbReference type="SMART" id="SM00032">
    <property type="entry name" value="CCP"/>
    <property type="match status" value="1"/>
</dbReference>
<keyword evidence="30" id="KW-1185">Reference proteome</keyword>
<feature type="transmembrane region" description="Helical" evidence="23">
    <location>
        <begin position="1885"/>
        <end position="1905"/>
    </location>
</feature>
<evidence type="ECO:0000256" key="5">
    <source>
        <dbReference type="ARBA" id="ARBA00008372"/>
    </source>
</evidence>
<keyword evidence="15" id="KW-0805">Transcription regulation</keyword>
<dbReference type="STRING" id="300112.A0A4S2J9W4"/>
<keyword evidence="12" id="KW-0810">Translation regulation</keyword>
<dbReference type="SMART" id="SM00131">
    <property type="entry name" value="KU"/>
    <property type="match status" value="1"/>
</dbReference>
<dbReference type="Gene3D" id="2.10.70.10">
    <property type="entry name" value="Complement Module, domain 1"/>
    <property type="match status" value="1"/>
</dbReference>
<comment type="catalytic activity">
    <reaction evidence="1">
        <text>Exonucleolytic cleavage of poly(A) to 5'-AMP.</text>
        <dbReference type="EC" id="3.1.13.4"/>
    </reaction>
</comment>
<comment type="caution">
    <text evidence="29">The sequence shown here is derived from an EMBL/GenBank/DDBJ whole genome shotgun (WGS) entry which is preliminary data.</text>
</comment>
<evidence type="ECO:0000313" key="30">
    <source>
        <dbReference type="Proteomes" id="UP000310200"/>
    </source>
</evidence>
<dbReference type="Pfam" id="PF00084">
    <property type="entry name" value="Sushi"/>
    <property type="match status" value="1"/>
</dbReference>
<dbReference type="EC" id="3.1.13.4" evidence="6"/>
<dbReference type="Pfam" id="PF23263">
    <property type="entry name" value="C8-3_MUC4"/>
    <property type="match status" value="1"/>
</dbReference>
<evidence type="ECO:0000256" key="12">
    <source>
        <dbReference type="ARBA" id="ARBA00022845"/>
    </source>
</evidence>
<dbReference type="Gene3D" id="3.30.420.10">
    <property type="entry name" value="Ribonuclease H-like superfamily/Ribonuclease H"/>
    <property type="match status" value="1"/>
</dbReference>
<feature type="compositionally biased region" description="Basic and acidic residues" evidence="22">
    <location>
        <begin position="1766"/>
        <end position="1777"/>
    </location>
</feature>
<dbReference type="Gene3D" id="2.60.40.10">
    <property type="entry name" value="Immunoglobulins"/>
    <property type="match status" value="1"/>
</dbReference>
<evidence type="ECO:0000256" key="20">
    <source>
        <dbReference type="ARBA" id="ARBA00023242"/>
    </source>
</evidence>
<dbReference type="InterPro" id="IPR056619">
    <property type="entry name" value="C8-3_MUC4"/>
</dbReference>
<dbReference type="GO" id="GO:0006417">
    <property type="term" value="P:regulation of translation"/>
    <property type="evidence" value="ECO:0007669"/>
    <property type="project" value="UniProtKB-KW"/>
</dbReference>
<proteinExistence type="inferred from homology"/>
<evidence type="ECO:0000256" key="8">
    <source>
        <dbReference type="ARBA" id="ARBA00022491"/>
    </source>
</evidence>